<reference evidence="1 2" key="1">
    <citation type="submission" date="2014-04" db="EMBL/GenBank/DDBJ databases">
        <authorList>
            <consortium name="DOE Joint Genome Institute"/>
            <person name="Kuo A."/>
            <person name="Kohler A."/>
            <person name="Costa M.D."/>
            <person name="Nagy L.G."/>
            <person name="Floudas D."/>
            <person name="Copeland A."/>
            <person name="Barry K.W."/>
            <person name="Cichocki N."/>
            <person name="Veneault-Fourrey C."/>
            <person name="LaButti K."/>
            <person name="Lindquist E.A."/>
            <person name="Lipzen A."/>
            <person name="Lundell T."/>
            <person name="Morin E."/>
            <person name="Murat C."/>
            <person name="Sun H."/>
            <person name="Tunlid A."/>
            <person name="Henrissat B."/>
            <person name="Grigoriev I.V."/>
            <person name="Hibbett D.S."/>
            <person name="Martin F."/>
            <person name="Nordberg H.P."/>
            <person name="Cantor M.N."/>
            <person name="Hua S.X."/>
        </authorList>
    </citation>
    <scope>NUCLEOTIDE SEQUENCE [LARGE SCALE GENOMIC DNA]</scope>
    <source>
        <strain evidence="1 2">Marx 270</strain>
    </source>
</reference>
<sequence>MKPPELQFIAGMYIVPASCTNHLFISTPHNSVAHCLFQMNTYFWTHVRLFAARWIRRFSCALLARTLSVSHTSELGVSANLGWDRCSYFLSVALIVICTSGHRWLRSKCQH</sequence>
<protein>
    <submittedName>
        <fullName evidence="1">Uncharacterized protein</fullName>
    </submittedName>
</protein>
<dbReference type="HOGENOM" id="CLU_2159457_0_0_1"/>
<dbReference type="InParanoid" id="A0A0C3K1Q9"/>
<organism evidence="1 2">
    <name type="scientific">Pisolithus tinctorius Marx 270</name>
    <dbReference type="NCBI Taxonomy" id="870435"/>
    <lineage>
        <taxon>Eukaryota</taxon>
        <taxon>Fungi</taxon>
        <taxon>Dikarya</taxon>
        <taxon>Basidiomycota</taxon>
        <taxon>Agaricomycotina</taxon>
        <taxon>Agaricomycetes</taxon>
        <taxon>Agaricomycetidae</taxon>
        <taxon>Boletales</taxon>
        <taxon>Sclerodermatineae</taxon>
        <taxon>Pisolithaceae</taxon>
        <taxon>Pisolithus</taxon>
    </lineage>
</organism>
<keyword evidence="2" id="KW-1185">Reference proteome</keyword>
<dbReference type="AlphaFoldDB" id="A0A0C3K1Q9"/>
<name>A0A0C3K1Q9_PISTI</name>
<dbReference type="EMBL" id="KN831976">
    <property type="protein sequence ID" value="KIO03482.1"/>
    <property type="molecule type" value="Genomic_DNA"/>
</dbReference>
<accession>A0A0C3K1Q9</accession>
<evidence type="ECO:0000313" key="2">
    <source>
        <dbReference type="Proteomes" id="UP000054217"/>
    </source>
</evidence>
<dbReference type="Proteomes" id="UP000054217">
    <property type="component" value="Unassembled WGS sequence"/>
</dbReference>
<reference evidence="2" key="2">
    <citation type="submission" date="2015-01" db="EMBL/GenBank/DDBJ databases">
        <title>Evolutionary Origins and Diversification of the Mycorrhizal Mutualists.</title>
        <authorList>
            <consortium name="DOE Joint Genome Institute"/>
            <consortium name="Mycorrhizal Genomics Consortium"/>
            <person name="Kohler A."/>
            <person name="Kuo A."/>
            <person name="Nagy L.G."/>
            <person name="Floudas D."/>
            <person name="Copeland A."/>
            <person name="Barry K.W."/>
            <person name="Cichocki N."/>
            <person name="Veneault-Fourrey C."/>
            <person name="LaButti K."/>
            <person name="Lindquist E.A."/>
            <person name="Lipzen A."/>
            <person name="Lundell T."/>
            <person name="Morin E."/>
            <person name="Murat C."/>
            <person name="Riley R."/>
            <person name="Ohm R."/>
            <person name="Sun H."/>
            <person name="Tunlid A."/>
            <person name="Henrissat B."/>
            <person name="Grigoriev I.V."/>
            <person name="Hibbett D.S."/>
            <person name="Martin F."/>
        </authorList>
    </citation>
    <scope>NUCLEOTIDE SEQUENCE [LARGE SCALE GENOMIC DNA]</scope>
    <source>
        <strain evidence="2">Marx 270</strain>
    </source>
</reference>
<gene>
    <name evidence="1" type="ORF">M404DRAFT_621313</name>
</gene>
<proteinExistence type="predicted"/>
<evidence type="ECO:0000313" key="1">
    <source>
        <dbReference type="EMBL" id="KIO03482.1"/>
    </source>
</evidence>